<dbReference type="InterPro" id="IPR009784">
    <property type="entry name" value="DUF1349"/>
</dbReference>
<dbReference type="Proteomes" id="UP000094569">
    <property type="component" value="Unassembled WGS sequence"/>
</dbReference>
<dbReference type="Gene3D" id="2.60.120.200">
    <property type="match status" value="1"/>
</dbReference>
<organism evidence="1 2">
    <name type="scientific">Aspergillus cristatus</name>
    <name type="common">Chinese Fuzhuan brick tea-fermentation fungus</name>
    <name type="synonym">Eurotium cristatum</name>
    <dbReference type="NCBI Taxonomy" id="573508"/>
    <lineage>
        <taxon>Eukaryota</taxon>
        <taxon>Fungi</taxon>
        <taxon>Dikarya</taxon>
        <taxon>Ascomycota</taxon>
        <taxon>Pezizomycotina</taxon>
        <taxon>Eurotiomycetes</taxon>
        <taxon>Eurotiomycetidae</taxon>
        <taxon>Eurotiales</taxon>
        <taxon>Aspergillaceae</taxon>
        <taxon>Aspergillus</taxon>
        <taxon>Aspergillus subgen. Aspergillus</taxon>
    </lineage>
</organism>
<dbReference type="Pfam" id="PF07081">
    <property type="entry name" value="DUF1349"/>
    <property type="match status" value="1"/>
</dbReference>
<dbReference type="PANTHER" id="PTHR35332">
    <property type="entry name" value="REGULATION OF ENOLASE PROTEIN 1"/>
    <property type="match status" value="1"/>
</dbReference>
<proteinExistence type="predicted"/>
<protein>
    <submittedName>
        <fullName evidence="1">Uncharacterized protein</fullName>
    </submittedName>
</protein>
<evidence type="ECO:0000313" key="2">
    <source>
        <dbReference type="Proteomes" id="UP000094569"/>
    </source>
</evidence>
<comment type="caution">
    <text evidence="1">The sequence shown here is derived from an EMBL/GenBank/DDBJ whole genome shotgun (WGS) entry which is preliminary data.</text>
</comment>
<keyword evidence="2" id="KW-1185">Reference proteome</keyword>
<dbReference type="OrthoDB" id="42525at2759"/>
<dbReference type="VEuPathDB" id="FungiDB:SI65_08679"/>
<name>A0A1E3B4J0_ASPCR</name>
<gene>
    <name evidence="1" type="ORF">SI65_08679</name>
</gene>
<dbReference type="STRING" id="573508.A0A1E3B4J0"/>
<dbReference type="EMBL" id="JXNT01000014">
    <property type="protein sequence ID" value="ODM15839.1"/>
    <property type="molecule type" value="Genomic_DNA"/>
</dbReference>
<evidence type="ECO:0000313" key="1">
    <source>
        <dbReference type="EMBL" id="ODM15839.1"/>
    </source>
</evidence>
<reference evidence="1 2" key="1">
    <citation type="journal article" date="2016" name="BMC Genomics">
        <title>Comparative genomic and transcriptomic analyses of the Fuzhuan brick tea-fermentation fungus Aspergillus cristatus.</title>
        <authorList>
            <person name="Ge Y."/>
            <person name="Wang Y."/>
            <person name="Liu Y."/>
            <person name="Tan Y."/>
            <person name="Ren X."/>
            <person name="Zhang X."/>
            <person name="Hyde K.D."/>
            <person name="Liu Y."/>
            <person name="Liu Z."/>
        </authorList>
    </citation>
    <scope>NUCLEOTIDE SEQUENCE [LARGE SCALE GENOMIC DNA]</scope>
    <source>
        <strain evidence="1 2">GZAAS20.1005</strain>
    </source>
</reference>
<dbReference type="AlphaFoldDB" id="A0A1E3B4J0"/>
<dbReference type="PANTHER" id="PTHR35332:SF2">
    <property type="entry name" value="REGULATION OF ENOLASE PROTEIN 1"/>
    <property type="match status" value="1"/>
</dbReference>
<sequence>MIFSPGFHLGNYLHKHLLQTPFYRNLQCVYYLPQHSVDSFQRIGVTFNGDWQQTNDQGGLIFILNNRRGMPRKWLKTGIELINGKPHLSTAFKDRSTDRSLFPVPS</sequence>
<accession>A0A1E3B4J0</accession>